<evidence type="ECO:0000313" key="1">
    <source>
        <dbReference type="EMBL" id="KAH7569657.1"/>
    </source>
</evidence>
<dbReference type="Pfam" id="PF12796">
    <property type="entry name" value="Ank_2"/>
    <property type="match status" value="1"/>
</dbReference>
<proteinExistence type="predicted"/>
<sequence length="462" mass="53058">MMRIQSDKFVEMAARDQQIQDAHIIDINVDSIQATQNEPPNDIQIDISTPRNSPSIQLLSVCVFKRIVYTTQTNIIMLVWYMIQTLTDGNRKLHRSISVNLYKAASKGDFKDAERFLREDRQMLRASITEGEKTVLHVATEAKQTAFVEELVNLMEPEDLILQDIKHNTAFCFAAAAGNIQIAKIMLTKNASLPKIRGCEGLTPLYMAVMFRKSDMASFLYYQTKEILTAKDRTALFFVTVRNDLYDIALKLLEDDKDLAVARDQNHETALHILARKPLASDCRSLGLLKRLFNSVPGMKFNIQDTYMISTQARQLVKSLWEEILERDPLEVKELIREPSQLLFDAAKLGNFEFLSELICSYPDLLDYELDENNRSIFHIAVLHRHANIFNLIYEIDFNKDLFATFEDKDENNILHLAAKLPHPCRISIVSGAALQMQRELLWFEVNVSHFSPLSKFSFFPS</sequence>
<reference evidence="1 2" key="1">
    <citation type="submission" date="2021-02" db="EMBL/GenBank/DDBJ databases">
        <title>Plant Genome Project.</title>
        <authorList>
            <person name="Zhang R.-G."/>
        </authorList>
    </citation>
    <scope>NUCLEOTIDE SEQUENCE [LARGE SCALE GENOMIC DNA]</scope>
    <source>
        <tissue evidence="1">Leaves</tissue>
    </source>
</reference>
<dbReference type="SUPFAM" id="SSF48403">
    <property type="entry name" value="Ankyrin repeat"/>
    <property type="match status" value="2"/>
</dbReference>
<protein>
    <recommendedName>
        <fullName evidence="3">Ankyrin repeat-containing protein</fullName>
    </recommendedName>
</protein>
<organism evidence="1 2">
    <name type="scientific">Xanthoceras sorbifolium</name>
    <dbReference type="NCBI Taxonomy" id="99658"/>
    <lineage>
        <taxon>Eukaryota</taxon>
        <taxon>Viridiplantae</taxon>
        <taxon>Streptophyta</taxon>
        <taxon>Embryophyta</taxon>
        <taxon>Tracheophyta</taxon>
        <taxon>Spermatophyta</taxon>
        <taxon>Magnoliopsida</taxon>
        <taxon>eudicotyledons</taxon>
        <taxon>Gunneridae</taxon>
        <taxon>Pentapetalae</taxon>
        <taxon>rosids</taxon>
        <taxon>malvids</taxon>
        <taxon>Sapindales</taxon>
        <taxon>Sapindaceae</taxon>
        <taxon>Xanthoceroideae</taxon>
        <taxon>Xanthoceras</taxon>
    </lineage>
</organism>
<gene>
    <name evidence="1" type="ORF">JRO89_XS06G0232400</name>
</gene>
<evidence type="ECO:0000313" key="2">
    <source>
        <dbReference type="Proteomes" id="UP000827721"/>
    </source>
</evidence>
<dbReference type="EMBL" id="JAFEMO010000006">
    <property type="protein sequence ID" value="KAH7569657.1"/>
    <property type="molecule type" value="Genomic_DNA"/>
</dbReference>
<dbReference type="PANTHER" id="PTHR24177:SF356">
    <property type="entry name" value="ANKYRIN REPEAT PLANT-LIKE PROTEIN"/>
    <property type="match status" value="1"/>
</dbReference>
<dbReference type="InterPro" id="IPR036770">
    <property type="entry name" value="Ankyrin_rpt-contain_sf"/>
</dbReference>
<keyword evidence="2" id="KW-1185">Reference proteome</keyword>
<dbReference type="PANTHER" id="PTHR24177">
    <property type="entry name" value="CASKIN"/>
    <property type="match status" value="1"/>
</dbReference>
<evidence type="ECO:0008006" key="3">
    <source>
        <dbReference type="Google" id="ProtNLM"/>
    </source>
</evidence>
<dbReference type="Gene3D" id="1.25.40.20">
    <property type="entry name" value="Ankyrin repeat-containing domain"/>
    <property type="match status" value="2"/>
</dbReference>
<comment type="caution">
    <text evidence="1">The sequence shown here is derived from an EMBL/GenBank/DDBJ whole genome shotgun (WGS) entry which is preliminary data.</text>
</comment>
<dbReference type="Proteomes" id="UP000827721">
    <property type="component" value="Unassembled WGS sequence"/>
</dbReference>
<accession>A0ABQ8HZ55</accession>
<dbReference type="InterPro" id="IPR002110">
    <property type="entry name" value="Ankyrin_rpt"/>
</dbReference>
<dbReference type="SMART" id="SM00248">
    <property type="entry name" value="ANK"/>
    <property type="match status" value="6"/>
</dbReference>
<name>A0ABQ8HZ55_9ROSI</name>